<dbReference type="EMBL" id="MBAD02002830">
    <property type="protein sequence ID" value="RLN44069.1"/>
    <property type="molecule type" value="Genomic_DNA"/>
</dbReference>
<dbReference type="AlphaFoldDB" id="A0A3F2RX69"/>
<feature type="compositionally biased region" description="Basic and acidic residues" evidence="1">
    <location>
        <begin position="43"/>
        <end position="66"/>
    </location>
</feature>
<evidence type="ECO:0000313" key="4">
    <source>
        <dbReference type="Proteomes" id="UP000277300"/>
    </source>
</evidence>
<dbReference type="OrthoDB" id="65313at2759"/>
<proteinExistence type="predicted"/>
<evidence type="ECO:0000313" key="3">
    <source>
        <dbReference type="EMBL" id="RLN66016.1"/>
    </source>
</evidence>
<dbReference type="EMBL" id="MBDO02000043">
    <property type="protein sequence ID" value="RLN66016.1"/>
    <property type="molecule type" value="Genomic_DNA"/>
</dbReference>
<dbReference type="Proteomes" id="UP000284657">
    <property type="component" value="Unassembled WGS sequence"/>
</dbReference>
<protein>
    <submittedName>
        <fullName evidence="3">Uncharacterized protein</fullName>
    </submittedName>
</protein>
<evidence type="ECO:0000256" key="1">
    <source>
        <dbReference type="SAM" id="MobiDB-lite"/>
    </source>
</evidence>
<reference evidence="4 5" key="1">
    <citation type="submission" date="2018-07" db="EMBL/GenBank/DDBJ databases">
        <title>Genome sequencing of oomycete isolates from Chile give support for New Zealand origin for Phytophthora kernoviae and make available the first Nothophytophthora sp. genome.</title>
        <authorList>
            <person name="Studholme D.J."/>
            <person name="Sanfuentes E."/>
            <person name="Panda P."/>
            <person name="Hill R."/>
            <person name="Sambles C."/>
            <person name="Grant M."/>
            <person name="Williams N.M."/>
            <person name="Mcdougal R.L."/>
        </authorList>
    </citation>
    <scope>NUCLEOTIDE SEQUENCE [LARGE SCALE GENOMIC DNA]</scope>
    <source>
        <strain evidence="3">Chile6</strain>
        <strain evidence="2">Chile7</strain>
    </source>
</reference>
<name>A0A3F2RX69_9STRA</name>
<comment type="caution">
    <text evidence="3">The sequence shown here is derived from an EMBL/GenBank/DDBJ whole genome shotgun (WGS) entry which is preliminary data.</text>
</comment>
<feature type="region of interest" description="Disordered" evidence="1">
    <location>
        <begin position="42"/>
        <end position="72"/>
    </location>
</feature>
<organism evidence="3 4">
    <name type="scientific">Phytophthora kernoviae</name>
    <dbReference type="NCBI Taxonomy" id="325452"/>
    <lineage>
        <taxon>Eukaryota</taxon>
        <taxon>Sar</taxon>
        <taxon>Stramenopiles</taxon>
        <taxon>Oomycota</taxon>
        <taxon>Peronosporomycetes</taxon>
        <taxon>Peronosporales</taxon>
        <taxon>Peronosporaceae</taxon>
        <taxon>Phytophthora</taxon>
    </lineage>
</organism>
<dbReference type="Proteomes" id="UP000277300">
    <property type="component" value="Unassembled WGS sequence"/>
</dbReference>
<evidence type="ECO:0000313" key="2">
    <source>
        <dbReference type="EMBL" id="RLN44069.1"/>
    </source>
</evidence>
<sequence>MGGPYSEIPTGRVYDTPPDASDEQAYDTLEKAYNAAFWVASPESKEGSEHPHNTDRIIRQDERDRSTTVAKTEAIKEDVQVVKDESLATKSTNDGESVQ</sequence>
<feature type="region of interest" description="Disordered" evidence="1">
    <location>
        <begin position="1"/>
        <end position="22"/>
    </location>
</feature>
<gene>
    <name evidence="2" type="ORF">BBJ29_005293</name>
    <name evidence="3" type="ORF">BBP00_00002463</name>
</gene>
<accession>A0A3F2RX69</accession>
<evidence type="ECO:0000313" key="5">
    <source>
        <dbReference type="Proteomes" id="UP000284657"/>
    </source>
</evidence>